<dbReference type="Proteomes" id="UP000308549">
    <property type="component" value="Unassembled WGS sequence"/>
</dbReference>
<sequence length="712" mass="76596">MADFDDADPTAEDEFENENEDEEMEDANDEEQDGDQDQDQDDDQGDDNDDEDEGDEGDDNDNEDDEDDNEDQDNDHPDSPSRRADQPAQHPPQDSTAEQSQQNPSVVLTSPSPRPPRSPKDRIVTSYYPPPRPEALAAQAYDIAPTMAAPQSTSINAIAATPDSRFVFSGGSDGYVRMYNWVETANGKVPLTVAQKHPFVDSVMKGGSLVTYWENEEVYSGGGFRTPTRNDEDGKWTSPVYSLAVQHQAVWLLSGLESGGINLQTCRHQAGTRITTLKEHTSSVSVLTLSRDETSLLSGSWDKSILDWDLNTGKVKRSFKGSGSQISAVETRPESSVPVPDVVPETIQEPANGTFSSNNAEDPRANSDALNGFPADLDKGGEEDAAGSPDGSLFGENDHGSLFGEDNTGGGGNAFGEDDDEMAKALADSLQEQNVPGDEDTEMGGVGMGSGGPVQPPDSTAQTQAETSNGQLNPQNDDYTRPPSQPTEASSNPTANGLPHADEPLTAPPTNDSTLPPPTTGDLPPQSESTFLSAAIDGTLRIWDRRTAHPIATLPPSPNTPPWCTGACWSPDGNTFYAGRRNNTVDEYSLHHLSRTRTGHNPEPTRQFKFQAGSGPVYAVRAMPNGRHLVCASQDILRIYDLQHSTEGSRRSTVPFTIVPGHRGGVISLIYVDPACRFMLSAAGNRGWEGNGTEVLLGYEIGAQDAGGVWHK</sequence>
<feature type="repeat" description="WD" evidence="3">
    <location>
        <begin position="277"/>
        <end position="318"/>
    </location>
</feature>
<dbReference type="InterPro" id="IPR036322">
    <property type="entry name" value="WD40_repeat_dom_sf"/>
</dbReference>
<keyword evidence="1 3" id="KW-0853">WD repeat</keyword>
<name>A0A4U0TT76_9PEZI</name>
<feature type="domain" description="Transcription factor spt8 beta-propeller" evidence="5">
    <location>
        <begin position="526"/>
        <end position="701"/>
    </location>
</feature>
<dbReference type="PANTHER" id="PTHR19848">
    <property type="entry name" value="WD40 REPEAT PROTEIN"/>
    <property type="match status" value="1"/>
</dbReference>
<dbReference type="PROSITE" id="PS50082">
    <property type="entry name" value="WD_REPEATS_2"/>
    <property type="match status" value="3"/>
</dbReference>
<evidence type="ECO:0000313" key="7">
    <source>
        <dbReference type="Proteomes" id="UP000308549"/>
    </source>
</evidence>
<evidence type="ECO:0000256" key="2">
    <source>
        <dbReference type="ARBA" id="ARBA00022737"/>
    </source>
</evidence>
<dbReference type="InterPro" id="IPR001680">
    <property type="entry name" value="WD40_rpt"/>
</dbReference>
<organism evidence="6 7">
    <name type="scientific">Salinomyces thailandicus</name>
    <dbReference type="NCBI Taxonomy" id="706561"/>
    <lineage>
        <taxon>Eukaryota</taxon>
        <taxon>Fungi</taxon>
        <taxon>Dikarya</taxon>
        <taxon>Ascomycota</taxon>
        <taxon>Pezizomycotina</taxon>
        <taxon>Dothideomycetes</taxon>
        <taxon>Dothideomycetidae</taxon>
        <taxon>Mycosphaerellales</taxon>
        <taxon>Teratosphaeriaceae</taxon>
        <taxon>Salinomyces</taxon>
    </lineage>
</organism>
<keyword evidence="7" id="KW-1185">Reference proteome</keyword>
<feature type="compositionally biased region" description="Basic and acidic residues" evidence="4">
    <location>
        <begin position="74"/>
        <end position="85"/>
    </location>
</feature>
<feature type="region of interest" description="Disordered" evidence="4">
    <location>
        <begin position="1"/>
        <end position="131"/>
    </location>
</feature>
<gene>
    <name evidence="6" type="ORF">B0A50_06241</name>
</gene>
<reference evidence="6 7" key="1">
    <citation type="submission" date="2017-03" db="EMBL/GenBank/DDBJ databases">
        <title>Genomes of endolithic fungi from Antarctica.</title>
        <authorList>
            <person name="Coleine C."/>
            <person name="Masonjones S."/>
            <person name="Stajich J.E."/>
        </authorList>
    </citation>
    <scope>NUCLEOTIDE SEQUENCE [LARGE SCALE GENOMIC DNA]</scope>
    <source>
        <strain evidence="6 7">CCFEE 6315</strain>
    </source>
</reference>
<dbReference type="InterPro" id="IPR015943">
    <property type="entry name" value="WD40/YVTN_repeat-like_dom_sf"/>
</dbReference>
<dbReference type="SMART" id="SM00320">
    <property type="entry name" value="WD40"/>
    <property type="match status" value="5"/>
</dbReference>
<feature type="repeat" description="WD" evidence="3">
    <location>
        <begin position="148"/>
        <end position="180"/>
    </location>
</feature>
<evidence type="ECO:0000256" key="1">
    <source>
        <dbReference type="ARBA" id="ARBA00022574"/>
    </source>
</evidence>
<feature type="compositionally biased region" description="Polar residues" evidence="4">
    <location>
        <begin position="349"/>
        <end position="360"/>
    </location>
</feature>
<evidence type="ECO:0000256" key="4">
    <source>
        <dbReference type="SAM" id="MobiDB-lite"/>
    </source>
</evidence>
<evidence type="ECO:0000256" key="3">
    <source>
        <dbReference type="PROSITE-ProRule" id="PRU00221"/>
    </source>
</evidence>
<feature type="compositionally biased region" description="Polar residues" evidence="4">
    <location>
        <begin position="92"/>
        <end position="109"/>
    </location>
</feature>
<keyword evidence="2" id="KW-0677">Repeat</keyword>
<dbReference type="EMBL" id="NAJL01000036">
    <property type="protein sequence ID" value="TKA25337.1"/>
    <property type="molecule type" value="Genomic_DNA"/>
</dbReference>
<evidence type="ECO:0000313" key="6">
    <source>
        <dbReference type="EMBL" id="TKA25337.1"/>
    </source>
</evidence>
<feature type="region of interest" description="Disordered" evidence="4">
    <location>
        <begin position="433"/>
        <end position="529"/>
    </location>
</feature>
<feature type="compositionally biased region" description="Low complexity" evidence="4">
    <location>
        <begin position="334"/>
        <end position="345"/>
    </location>
</feature>
<feature type="compositionally biased region" description="Polar residues" evidence="4">
    <location>
        <begin position="486"/>
        <end position="495"/>
    </location>
</feature>
<proteinExistence type="predicted"/>
<dbReference type="Gene3D" id="2.130.10.10">
    <property type="entry name" value="YVTN repeat-like/Quinoprotein amine dehydrogenase"/>
    <property type="match status" value="2"/>
</dbReference>
<evidence type="ECO:0000259" key="5">
    <source>
        <dbReference type="Pfam" id="PF23798"/>
    </source>
</evidence>
<dbReference type="PANTHER" id="PTHR19848:SF8">
    <property type="entry name" value="F-BOX AND WD REPEAT DOMAIN CONTAINING 7"/>
    <property type="match status" value="1"/>
</dbReference>
<accession>A0A4U0TT76</accession>
<feature type="region of interest" description="Disordered" evidence="4">
    <location>
        <begin position="318"/>
        <end position="418"/>
    </location>
</feature>
<dbReference type="PROSITE" id="PS50294">
    <property type="entry name" value="WD_REPEATS_REGION"/>
    <property type="match status" value="1"/>
</dbReference>
<feature type="compositionally biased region" description="Polar residues" evidence="4">
    <location>
        <begin position="457"/>
        <end position="477"/>
    </location>
</feature>
<feature type="domain" description="Transcription factor spt8 beta-propeller" evidence="5">
    <location>
        <begin position="141"/>
        <end position="350"/>
    </location>
</feature>
<dbReference type="InterPro" id="IPR057544">
    <property type="entry name" value="Beta-prop_SPT8"/>
</dbReference>
<comment type="caution">
    <text evidence="6">The sequence shown here is derived from an EMBL/GenBank/DDBJ whole genome shotgun (WGS) entry which is preliminary data.</text>
</comment>
<dbReference type="AlphaFoldDB" id="A0A4U0TT76"/>
<dbReference type="Pfam" id="PF23798">
    <property type="entry name" value="Beta-prop_SPT8"/>
    <property type="match status" value="2"/>
</dbReference>
<protein>
    <recommendedName>
        <fullName evidence="5">Transcription factor spt8 beta-propeller domain-containing protein</fullName>
    </recommendedName>
</protein>
<dbReference type="SUPFAM" id="SSF50978">
    <property type="entry name" value="WD40 repeat-like"/>
    <property type="match status" value="1"/>
</dbReference>
<dbReference type="OrthoDB" id="10260946at2759"/>
<feature type="compositionally biased region" description="Acidic residues" evidence="4">
    <location>
        <begin position="1"/>
        <end position="73"/>
    </location>
</feature>
<feature type="repeat" description="WD" evidence="3">
    <location>
        <begin position="531"/>
        <end position="553"/>
    </location>
</feature>